<dbReference type="Gene3D" id="1.10.260.40">
    <property type="entry name" value="lambda repressor-like DNA-binding domains"/>
    <property type="match status" value="1"/>
</dbReference>
<organism evidence="2 3">
    <name type="scientific">Kitasatospora putterlickiae</name>
    <dbReference type="NCBI Taxonomy" id="221725"/>
    <lineage>
        <taxon>Bacteria</taxon>
        <taxon>Bacillati</taxon>
        <taxon>Actinomycetota</taxon>
        <taxon>Actinomycetes</taxon>
        <taxon>Kitasatosporales</taxon>
        <taxon>Streptomycetaceae</taxon>
        <taxon>Kitasatospora</taxon>
    </lineage>
</organism>
<dbReference type="CDD" id="cd00093">
    <property type="entry name" value="HTH_XRE"/>
    <property type="match status" value="1"/>
</dbReference>
<proteinExistence type="predicted"/>
<feature type="domain" description="HTH cro/C1-type" evidence="1">
    <location>
        <begin position="68"/>
        <end position="115"/>
    </location>
</feature>
<gene>
    <name evidence="2" type="ORF">GCM10009639_32630</name>
</gene>
<dbReference type="Gene3D" id="3.30.450.180">
    <property type="match status" value="1"/>
</dbReference>
<dbReference type="SUPFAM" id="SSF47413">
    <property type="entry name" value="lambda repressor-like DNA-binding domains"/>
    <property type="match status" value="1"/>
</dbReference>
<evidence type="ECO:0000313" key="3">
    <source>
        <dbReference type="Proteomes" id="UP001499863"/>
    </source>
</evidence>
<dbReference type="PROSITE" id="PS50943">
    <property type="entry name" value="HTH_CROC1"/>
    <property type="match status" value="1"/>
</dbReference>
<protein>
    <submittedName>
        <fullName evidence="2">Helix-turn-helix transcriptional regulator</fullName>
    </submittedName>
</protein>
<name>A0ABN1Y2U3_9ACTN</name>
<reference evidence="2 3" key="1">
    <citation type="journal article" date="2019" name="Int. J. Syst. Evol. Microbiol.">
        <title>The Global Catalogue of Microorganisms (GCM) 10K type strain sequencing project: providing services to taxonomists for standard genome sequencing and annotation.</title>
        <authorList>
            <consortium name="The Broad Institute Genomics Platform"/>
            <consortium name="The Broad Institute Genome Sequencing Center for Infectious Disease"/>
            <person name="Wu L."/>
            <person name="Ma J."/>
        </authorList>
    </citation>
    <scope>NUCLEOTIDE SEQUENCE [LARGE SCALE GENOMIC DNA]</scope>
    <source>
        <strain evidence="2 3">JCM 12393</strain>
    </source>
</reference>
<dbReference type="InterPro" id="IPR010982">
    <property type="entry name" value="Lambda_DNA-bd_dom_sf"/>
</dbReference>
<sequence>MTAAPAAWSWQGQAAAAPIAHNGRMSTSPAHAAGAAGSIAEFLRTRRSRLHPEDVGLPDLGGRRRVSGLRREELAQLAGVSVDYYTRLEQGRVGNPSDSVLDAVARALRLDPEEAGHLHRLARIRPDRTRTGRGRPSGPQKVRPTLARLLEAMPDVPAVVMGRRMDVLAWNRAAVSLLGDYGALAPAERNIARITYLDPASRTLYDDWVGCARENAAFLRLEAGRRPDDPRLAELIGELSVRSPEFRKWWAEHPVRDKTSGRKVFHHPLAGRMELVYETLRSADDPDQALITYAPDAGSPSEDALRMLLAWDADRPRPSRPVRVARGGGSVTDGH</sequence>
<dbReference type="InterPro" id="IPR041413">
    <property type="entry name" value="MLTR_LBD"/>
</dbReference>
<comment type="caution">
    <text evidence="2">The sequence shown here is derived from an EMBL/GenBank/DDBJ whole genome shotgun (WGS) entry which is preliminary data.</text>
</comment>
<evidence type="ECO:0000313" key="2">
    <source>
        <dbReference type="EMBL" id="GAA1396448.1"/>
    </source>
</evidence>
<dbReference type="EMBL" id="BAAAKJ010000177">
    <property type="protein sequence ID" value="GAA1396448.1"/>
    <property type="molecule type" value="Genomic_DNA"/>
</dbReference>
<dbReference type="PANTHER" id="PTHR35010:SF2">
    <property type="entry name" value="BLL4672 PROTEIN"/>
    <property type="match status" value="1"/>
</dbReference>
<dbReference type="InterPro" id="IPR001387">
    <property type="entry name" value="Cro/C1-type_HTH"/>
</dbReference>
<dbReference type="Proteomes" id="UP001499863">
    <property type="component" value="Unassembled WGS sequence"/>
</dbReference>
<keyword evidence="3" id="KW-1185">Reference proteome</keyword>
<dbReference type="SMART" id="SM00530">
    <property type="entry name" value="HTH_XRE"/>
    <property type="match status" value="1"/>
</dbReference>
<accession>A0ABN1Y2U3</accession>
<evidence type="ECO:0000259" key="1">
    <source>
        <dbReference type="PROSITE" id="PS50943"/>
    </source>
</evidence>
<dbReference type="Pfam" id="PF17765">
    <property type="entry name" value="MLTR_LBD"/>
    <property type="match status" value="1"/>
</dbReference>
<dbReference type="Pfam" id="PF13560">
    <property type="entry name" value="HTH_31"/>
    <property type="match status" value="1"/>
</dbReference>
<dbReference type="PANTHER" id="PTHR35010">
    <property type="entry name" value="BLL4672 PROTEIN-RELATED"/>
    <property type="match status" value="1"/>
</dbReference>